<evidence type="ECO:0000256" key="1">
    <source>
        <dbReference type="SAM" id="MobiDB-lite"/>
    </source>
</evidence>
<proteinExistence type="evidence at transcript level"/>
<evidence type="ECO:0000313" key="2">
    <source>
        <dbReference type="EMBL" id="JAC28435.1"/>
    </source>
</evidence>
<feature type="compositionally biased region" description="Polar residues" evidence="1">
    <location>
        <begin position="121"/>
        <end position="137"/>
    </location>
</feature>
<sequence length="224" mass="24654">PPSWFPGAASAAPSRSARITEPSWLSGKGACCQPAQVRRPARLRTAILRPSTDLRLRSWRRPCSTMAIRRKKPNESTRPPEHCVQPQCTKTNRVCKSYVQPSNQSVPASTRLRQHNRNESKQTPMCSPAGASSPSSEHPTDCTVPKGDENRCETSPPSKGDAGVDNCHGSGHEGSSTPEEGSVCRLQTRLRNNWSKLVTDRITMMAFARSLKGHKCPTFLYCQS</sequence>
<feature type="compositionally biased region" description="Polar residues" evidence="1">
    <location>
        <begin position="99"/>
        <end position="108"/>
    </location>
</feature>
<name>A0A023G6E7_AMBTT</name>
<dbReference type="AlphaFoldDB" id="A0A023G6E7"/>
<feature type="non-terminal residue" evidence="2">
    <location>
        <position position="1"/>
    </location>
</feature>
<feature type="region of interest" description="Disordered" evidence="1">
    <location>
        <begin position="99"/>
        <end position="183"/>
    </location>
</feature>
<accession>A0A023G6E7</accession>
<dbReference type="EMBL" id="GBBM01006983">
    <property type="protein sequence ID" value="JAC28435.1"/>
    <property type="molecule type" value="mRNA"/>
</dbReference>
<organism evidence="2">
    <name type="scientific">Amblyomma triste</name>
    <name type="common">Neotropical tick</name>
    <dbReference type="NCBI Taxonomy" id="251400"/>
    <lineage>
        <taxon>Eukaryota</taxon>
        <taxon>Metazoa</taxon>
        <taxon>Ecdysozoa</taxon>
        <taxon>Arthropoda</taxon>
        <taxon>Chelicerata</taxon>
        <taxon>Arachnida</taxon>
        <taxon>Acari</taxon>
        <taxon>Parasitiformes</taxon>
        <taxon>Ixodida</taxon>
        <taxon>Ixodoidea</taxon>
        <taxon>Ixodidae</taxon>
        <taxon>Amblyomminae</taxon>
        <taxon>Amblyomma</taxon>
    </lineage>
</organism>
<reference evidence="2" key="1">
    <citation type="submission" date="2014-03" db="EMBL/GenBank/DDBJ databases">
        <title>The sialotranscriptome of Amblyomma triste, Amblyomma parvum and Amblyomma cajennense ticks, uncovered by 454-based RNA-seq.</title>
        <authorList>
            <person name="Garcia G.R."/>
            <person name="Gardinassi L.G."/>
            <person name="Ribeiro J.M."/>
            <person name="Anatriello E."/>
            <person name="Ferreira B.R."/>
            <person name="Moreira H.N."/>
            <person name="Mafra C."/>
            <person name="Olegario M.M."/>
            <person name="Szabo P.J."/>
            <person name="Miranda-Santos I.K."/>
            <person name="Maruyama S.R."/>
        </authorList>
    </citation>
    <scope>NUCLEOTIDE SEQUENCE</scope>
    <source>
        <strain evidence="2">Mato Grasso do Sul</strain>
        <tissue evidence="2">Salivary glands</tissue>
    </source>
</reference>
<protein>
    <submittedName>
        <fullName evidence="2">Uncharacterized protein</fullName>
    </submittedName>
</protein>